<sequence length="261" mass="29234">MGRLSSQRLIKLHALFQFALAVSLTWTPEVITDSGLVYSAHGELRVSDIPPFTPPRSPFAYCGVLLLVFALVDLTLAVKLPALNHILTIARCIRRDGLQPHDREGEPSNVAAAALEIATEFSTLYRHLCMLLNLLRLWIFLIVSLKVYSSPESVWFGRVGPAVSNTVGGNVAISATAHMTMVEELKGKIVMGYGVMEILFSCWVRIILQSFIFLNSNDPASSSWLSMMNSVRQNTVFDHWIRGSYDYGQRRVKSWAVWVYT</sequence>
<accession>C4JXR8</accession>
<evidence type="ECO:0000313" key="3">
    <source>
        <dbReference type="Proteomes" id="UP000002058"/>
    </source>
</evidence>
<feature type="signal peptide" evidence="1">
    <location>
        <begin position="1"/>
        <end position="21"/>
    </location>
</feature>
<evidence type="ECO:0000256" key="1">
    <source>
        <dbReference type="SAM" id="SignalP"/>
    </source>
</evidence>
<evidence type="ECO:0000313" key="2">
    <source>
        <dbReference type="EMBL" id="EEP82991.1"/>
    </source>
</evidence>
<feature type="chain" id="PRO_5002939585" evidence="1">
    <location>
        <begin position="22"/>
        <end position="261"/>
    </location>
</feature>
<keyword evidence="3" id="KW-1185">Reference proteome</keyword>
<dbReference type="EMBL" id="CH476619">
    <property type="protein sequence ID" value="EEP82991.1"/>
    <property type="molecule type" value="Genomic_DNA"/>
</dbReference>
<dbReference type="RefSeq" id="XP_002583083.1">
    <property type="nucleotide sequence ID" value="XM_002583037.1"/>
</dbReference>
<proteinExistence type="predicted"/>
<dbReference type="VEuPathDB" id="FungiDB:UREG_07856"/>
<dbReference type="eggNOG" id="ENOG502RP69">
    <property type="taxonomic scope" value="Eukaryota"/>
</dbReference>
<protein>
    <submittedName>
        <fullName evidence="2">Uncharacterized protein</fullName>
    </submittedName>
</protein>
<reference evidence="3" key="1">
    <citation type="journal article" date="2009" name="Genome Res.">
        <title>Comparative genomic analyses of the human fungal pathogens Coccidioides and their relatives.</title>
        <authorList>
            <person name="Sharpton T.J."/>
            <person name="Stajich J.E."/>
            <person name="Rounsley S.D."/>
            <person name="Gardner M.J."/>
            <person name="Wortman J.R."/>
            <person name="Jordar V.S."/>
            <person name="Maiti R."/>
            <person name="Kodira C.D."/>
            <person name="Neafsey D.E."/>
            <person name="Zeng Q."/>
            <person name="Hung C.-Y."/>
            <person name="McMahan C."/>
            <person name="Muszewska A."/>
            <person name="Grynberg M."/>
            <person name="Mandel M.A."/>
            <person name="Kellner E.M."/>
            <person name="Barker B.M."/>
            <person name="Galgiani J.N."/>
            <person name="Orbach M.J."/>
            <person name="Kirkland T.N."/>
            <person name="Cole G.T."/>
            <person name="Henn M.R."/>
            <person name="Birren B.W."/>
            <person name="Taylor J.W."/>
        </authorList>
    </citation>
    <scope>NUCLEOTIDE SEQUENCE [LARGE SCALE GENOMIC DNA]</scope>
    <source>
        <strain evidence="3">UAMH 1704</strain>
    </source>
</reference>
<keyword evidence="1" id="KW-0732">Signal</keyword>
<name>C4JXR8_UNCRE</name>
<dbReference type="HOGENOM" id="CLU_113779_0_0_1"/>
<dbReference type="AlphaFoldDB" id="C4JXR8"/>
<dbReference type="InParanoid" id="C4JXR8"/>
<dbReference type="Pfam" id="PF10311">
    <property type="entry name" value="Ilm1"/>
    <property type="match status" value="1"/>
</dbReference>
<dbReference type="PANTHER" id="PTHR28029:SF1">
    <property type="entry name" value="PROTEIN ILM1"/>
    <property type="match status" value="1"/>
</dbReference>
<dbReference type="OrthoDB" id="5299849at2759"/>
<dbReference type="KEGG" id="ure:UREG_07856"/>
<dbReference type="OMA" id="FWLWIFI"/>
<dbReference type="PANTHER" id="PTHR28029">
    <property type="entry name" value="PROTEIN ILM1"/>
    <property type="match status" value="1"/>
</dbReference>
<gene>
    <name evidence="2" type="ORF">UREG_07856</name>
</gene>
<dbReference type="Proteomes" id="UP000002058">
    <property type="component" value="Unassembled WGS sequence"/>
</dbReference>
<dbReference type="InterPro" id="IPR018815">
    <property type="entry name" value="Incr_loss_mito_DNA_1"/>
</dbReference>
<dbReference type="GeneID" id="8440307"/>
<organism evidence="2 3">
    <name type="scientific">Uncinocarpus reesii (strain UAMH 1704)</name>
    <dbReference type="NCBI Taxonomy" id="336963"/>
    <lineage>
        <taxon>Eukaryota</taxon>
        <taxon>Fungi</taxon>
        <taxon>Dikarya</taxon>
        <taxon>Ascomycota</taxon>
        <taxon>Pezizomycotina</taxon>
        <taxon>Eurotiomycetes</taxon>
        <taxon>Eurotiomycetidae</taxon>
        <taxon>Onygenales</taxon>
        <taxon>Onygenaceae</taxon>
        <taxon>Uncinocarpus</taxon>
    </lineage>
</organism>